<dbReference type="Gene3D" id="1.10.10.60">
    <property type="entry name" value="Homeodomain-like"/>
    <property type="match status" value="1"/>
</dbReference>
<reference evidence="6" key="2">
    <citation type="submission" date="2020-09" db="EMBL/GenBank/DDBJ databases">
        <authorList>
            <person name="Sun Q."/>
            <person name="Ohkuma M."/>
        </authorList>
    </citation>
    <scope>NUCLEOTIDE SEQUENCE</scope>
    <source>
        <strain evidence="6">JCM 3276</strain>
    </source>
</reference>
<dbReference type="Gene3D" id="1.10.357.10">
    <property type="entry name" value="Tetracycline Repressor, domain 2"/>
    <property type="match status" value="1"/>
</dbReference>
<keyword evidence="3" id="KW-0804">Transcription</keyword>
<keyword evidence="1" id="KW-0805">Transcription regulation</keyword>
<keyword evidence="7" id="KW-1185">Reference proteome</keyword>
<protein>
    <submittedName>
        <fullName evidence="6">TetR family transcriptional regulator</fullName>
    </submittedName>
</protein>
<evidence type="ECO:0000256" key="3">
    <source>
        <dbReference type="ARBA" id="ARBA00023163"/>
    </source>
</evidence>
<dbReference type="SUPFAM" id="SSF46689">
    <property type="entry name" value="Homeodomain-like"/>
    <property type="match status" value="1"/>
</dbReference>
<dbReference type="InterPro" id="IPR036271">
    <property type="entry name" value="Tet_transcr_reg_TetR-rel_C_sf"/>
</dbReference>
<dbReference type="InterPro" id="IPR050109">
    <property type="entry name" value="HTH-type_TetR-like_transc_reg"/>
</dbReference>
<dbReference type="GO" id="GO:0003700">
    <property type="term" value="F:DNA-binding transcription factor activity"/>
    <property type="evidence" value="ECO:0007669"/>
    <property type="project" value="TreeGrafter"/>
</dbReference>
<dbReference type="InterPro" id="IPR009057">
    <property type="entry name" value="Homeodomain-like_sf"/>
</dbReference>
<dbReference type="PRINTS" id="PR00455">
    <property type="entry name" value="HTHTETR"/>
</dbReference>
<evidence type="ECO:0000259" key="5">
    <source>
        <dbReference type="PROSITE" id="PS50977"/>
    </source>
</evidence>
<dbReference type="RefSeq" id="WP_189214170.1">
    <property type="nucleotide sequence ID" value="NZ_BMRB01000010.1"/>
</dbReference>
<feature type="domain" description="HTH tetR-type" evidence="5">
    <location>
        <begin position="14"/>
        <end position="74"/>
    </location>
</feature>
<proteinExistence type="predicted"/>
<dbReference type="InterPro" id="IPR011075">
    <property type="entry name" value="TetR_C"/>
</dbReference>
<dbReference type="GO" id="GO:0000976">
    <property type="term" value="F:transcription cis-regulatory region binding"/>
    <property type="evidence" value="ECO:0007669"/>
    <property type="project" value="TreeGrafter"/>
</dbReference>
<evidence type="ECO:0000256" key="4">
    <source>
        <dbReference type="PROSITE-ProRule" id="PRU00335"/>
    </source>
</evidence>
<dbReference type="Proteomes" id="UP000660680">
    <property type="component" value="Unassembled WGS sequence"/>
</dbReference>
<sequence length="200" mass="22330">MTSPRTGPGRPRDPEADEAILRAAVELLIERGVERTSIEQIARRAGVAKVTVYRRWSSKEKLFAHALESMHEQVRAVDEVGGPLLDVIEELLPRWGELLADPGARALTARMIGAGPDHPELLSTYWRHHLEPRRERARKTLARAKRDGVLPATTDVDMVIDLMWGAVLHQLVLAPGDRSATELTAYLRRMLRQVGFALPG</sequence>
<name>A0A918LJT5_9PSEU</name>
<dbReference type="Pfam" id="PF16859">
    <property type="entry name" value="TetR_C_11"/>
    <property type="match status" value="1"/>
</dbReference>
<comment type="caution">
    <text evidence="6">The sequence shown here is derived from an EMBL/GenBank/DDBJ whole genome shotgun (WGS) entry which is preliminary data.</text>
</comment>
<organism evidence="6 7">
    <name type="scientific">Actinokineospora fastidiosa</name>
    <dbReference type="NCBI Taxonomy" id="1816"/>
    <lineage>
        <taxon>Bacteria</taxon>
        <taxon>Bacillati</taxon>
        <taxon>Actinomycetota</taxon>
        <taxon>Actinomycetes</taxon>
        <taxon>Pseudonocardiales</taxon>
        <taxon>Pseudonocardiaceae</taxon>
        <taxon>Actinokineospora</taxon>
    </lineage>
</organism>
<dbReference type="Pfam" id="PF00440">
    <property type="entry name" value="TetR_N"/>
    <property type="match status" value="1"/>
</dbReference>
<dbReference type="InterPro" id="IPR001647">
    <property type="entry name" value="HTH_TetR"/>
</dbReference>
<dbReference type="PANTHER" id="PTHR30055">
    <property type="entry name" value="HTH-TYPE TRANSCRIPTIONAL REGULATOR RUTR"/>
    <property type="match status" value="1"/>
</dbReference>
<dbReference type="AlphaFoldDB" id="A0A918LJT5"/>
<dbReference type="EMBL" id="BMRB01000010">
    <property type="protein sequence ID" value="GGS58650.1"/>
    <property type="molecule type" value="Genomic_DNA"/>
</dbReference>
<keyword evidence="2 4" id="KW-0238">DNA-binding</keyword>
<evidence type="ECO:0000256" key="1">
    <source>
        <dbReference type="ARBA" id="ARBA00023015"/>
    </source>
</evidence>
<evidence type="ECO:0000313" key="6">
    <source>
        <dbReference type="EMBL" id="GGS58650.1"/>
    </source>
</evidence>
<dbReference type="PROSITE" id="PS50977">
    <property type="entry name" value="HTH_TETR_2"/>
    <property type="match status" value="1"/>
</dbReference>
<dbReference type="GO" id="GO:0045892">
    <property type="term" value="P:negative regulation of DNA-templated transcription"/>
    <property type="evidence" value="ECO:0007669"/>
    <property type="project" value="UniProtKB-ARBA"/>
</dbReference>
<feature type="DNA-binding region" description="H-T-H motif" evidence="4">
    <location>
        <begin position="37"/>
        <end position="56"/>
    </location>
</feature>
<evidence type="ECO:0000313" key="7">
    <source>
        <dbReference type="Proteomes" id="UP000660680"/>
    </source>
</evidence>
<dbReference type="FunFam" id="1.10.10.60:FF:000141">
    <property type="entry name" value="TetR family transcriptional regulator"/>
    <property type="match status" value="1"/>
</dbReference>
<dbReference type="SUPFAM" id="SSF48498">
    <property type="entry name" value="Tetracyclin repressor-like, C-terminal domain"/>
    <property type="match status" value="1"/>
</dbReference>
<gene>
    <name evidence="6" type="ORF">GCM10010171_62020</name>
</gene>
<accession>A0A918LJT5</accession>
<reference evidence="6" key="1">
    <citation type="journal article" date="2014" name="Int. J. Syst. Evol. Microbiol.">
        <title>Complete genome sequence of Corynebacterium casei LMG S-19264T (=DSM 44701T), isolated from a smear-ripened cheese.</title>
        <authorList>
            <consortium name="US DOE Joint Genome Institute (JGI-PGF)"/>
            <person name="Walter F."/>
            <person name="Albersmeier A."/>
            <person name="Kalinowski J."/>
            <person name="Ruckert C."/>
        </authorList>
    </citation>
    <scope>NUCLEOTIDE SEQUENCE</scope>
    <source>
        <strain evidence="6">JCM 3276</strain>
    </source>
</reference>
<dbReference type="PANTHER" id="PTHR30055:SF148">
    <property type="entry name" value="TETR-FAMILY TRANSCRIPTIONAL REGULATOR"/>
    <property type="match status" value="1"/>
</dbReference>
<evidence type="ECO:0000256" key="2">
    <source>
        <dbReference type="ARBA" id="ARBA00023125"/>
    </source>
</evidence>